<evidence type="ECO:0000256" key="1">
    <source>
        <dbReference type="ARBA" id="ARBA00004141"/>
    </source>
</evidence>
<feature type="domain" description="STAS" evidence="6">
    <location>
        <begin position="455"/>
        <end position="568"/>
    </location>
</feature>
<dbReference type="InterPro" id="IPR011547">
    <property type="entry name" value="SLC26A/SulP_dom"/>
</dbReference>
<feature type="transmembrane region" description="Helical" evidence="5">
    <location>
        <begin position="268"/>
        <end position="287"/>
    </location>
</feature>
<feature type="transmembrane region" description="Helical" evidence="5">
    <location>
        <begin position="218"/>
        <end position="238"/>
    </location>
</feature>
<keyword evidence="4 5" id="KW-0472">Membrane</keyword>
<organism evidence="7 8">
    <name type="scientific">Halopseudomonas xinjiangensis</name>
    <dbReference type="NCBI Taxonomy" id="487184"/>
    <lineage>
        <taxon>Bacteria</taxon>
        <taxon>Pseudomonadati</taxon>
        <taxon>Pseudomonadota</taxon>
        <taxon>Gammaproteobacteria</taxon>
        <taxon>Pseudomonadales</taxon>
        <taxon>Pseudomonadaceae</taxon>
        <taxon>Halopseudomonas</taxon>
    </lineage>
</organism>
<evidence type="ECO:0000256" key="3">
    <source>
        <dbReference type="ARBA" id="ARBA00022989"/>
    </source>
</evidence>
<feature type="transmembrane region" description="Helical" evidence="5">
    <location>
        <begin position="80"/>
        <end position="99"/>
    </location>
</feature>
<feature type="transmembrane region" description="Helical" evidence="5">
    <location>
        <begin position="342"/>
        <end position="364"/>
    </location>
</feature>
<evidence type="ECO:0000256" key="4">
    <source>
        <dbReference type="ARBA" id="ARBA00023136"/>
    </source>
</evidence>
<dbReference type="STRING" id="487184.SAMN05216421_2999"/>
<feature type="transmembrane region" description="Helical" evidence="5">
    <location>
        <begin position="24"/>
        <end position="42"/>
    </location>
</feature>
<comment type="subcellular location">
    <subcellularLocation>
        <location evidence="1">Membrane</location>
        <topology evidence="1">Multi-pass membrane protein</topology>
    </subcellularLocation>
</comment>
<dbReference type="Pfam" id="PF01740">
    <property type="entry name" value="STAS"/>
    <property type="match status" value="1"/>
</dbReference>
<feature type="transmembrane region" description="Helical" evidence="5">
    <location>
        <begin position="105"/>
        <end position="127"/>
    </location>
</feature>
<dbReference type="SUPFAM" id="SSF52091">
    <property type="entry name" value="SpoIIaa-like"/>
    <property type="match status" value="1"/>
</dbReference>
<keyword evidence="3 5" id="KW-1133">Transmembrane helix</keyword>
<gene>
    <name evidence="7" type="ORF">SAMN05216421_2999</name>
</gene>
<dbReference type="GO" id="GO:0055085">
    <property type="term" value="P:transmembrane transport"/>
    <property type="evidence" value="ECO:0007669"/>
    <property type="project" value="InterPro"/>
</dbReference>
<dbReference type="Pfam" id="PF00916">
    <property type="entry name" value="Sulfate_transp"/>
    <property type="match status" value="1"/>
</dbReference>
<keyword evidence="8" id="KW-1185">Reference proteome</keyword>
<dbReference type="OrthoDB" id="9769739at2"/>
<sequence>MLENPRLRPPGGTGWLAWLRNYRAAWLSGDVTAGLVVSVMIIPQSMAYAMLAGLPVEIGLYASMLPLVGYALFASSMTLSVGPVAVTGLMTASLIAPLAPAGTELYLQLAIWLALLSGAMLFILGLLRMGFLANFLSHPVISGFLSGAALLIIFSQLPHVFGLAALPHTPAQLADQWRPVNSLVTAMGLISLGWLMYARTRLAGHLVRFGLHVGVARLAARLAPILVVVLGIAATAGFDLAERGVPVVGDLPAGLPSLQWVTPDWSHLRVLLIPAALISLVSFVESVSLAQSLARRKRESIDPDRELLALGAANACAGMSGGFAVCGGLSRSVVNMEAGANTPLASIIAAVIIALIVATLAPLFPHLPLVVLATIILVAVTPLIDLVSLRRAWEYDRAEGLTLLLTALGVLVFGIEGGIILGVCLSIASQLWRGSRPHVAVVGRVPDTQYFRNVNRHLVEIEPHLLAIRIDENIFFANTKAVERALLDAFNDYPDTRHVLLILSAVNHIDSTGLDMLSELTEGFAERGVRLHLAEVKGPLMDQLTETDWISQQVGEVFPSTHIAFNTLANLKSEEPAKTE</sequence>
<proteinExistence type="predicted"/>
<evidence type="ECO:0000259" key="6">
    <source>
        <dbReference type="PROSITE" id="PS50801"/>
    </source>
</evidence>
<dbReference type="AlphaFoldDB" id="A0A1H1XZ20"/>
<protein>
    <submittedName>
        <fullName evidence="7">Sulfate permease, SulP family</fullName>
    </submittedName>
</protein>
<dbReference type="RefSeq" id="WP_093396389.1">
    <property type="nucleotide sequence ID" value="NZ_LT629736.1"/>
</dbReference>
<evidence type="ECO:0000313" key="7">
    <source>
        <dbReference type="EMBL" id="SDT14477.1"/>
    </source>
</evidence>
<dbReference type="Gene3D" id="3.30.750.24">
    <property type="entry name" value="STAS domain"/>
    <property type="match status" value="1"/>
</dbReference>
<keyword evidence="2 5" id="KW-0812">Transmembrane</keyword>
<feature type="transmembrane region" description="Helical" evidence="5">
    <location>
        <begin position="401"/>
        <end position="428"/>
    </location>
</feature>
<dbReference type="CDD" id="cd07042">
    <property type="entry name" value="STAS_SulP_like_sulfate_transporter"/>
    <property type="match status" value="1"/>
</dbReference>
<dbReference type="InterPro" id="IPR001902">
    <property type="entry name" value="SLC26A/SulP_fam"/>
</dbReference>
<dbReference type="InterPro" id="IPR036513">
    <property type="entry name" value="STAS_dom_sf"/>
</dbReference>
<dbReference type="GO" id="GO:0016020">
    <property type="term" value="C:membrane"/>
    <property type="evidence" value="ECO:0007669"/>
    <property type="project" value="UniProtKB-SubCell"/>
</dbReference>
<dbReference type="PROSITE" id="PS50801">
    <property type="entry name" value="STAS"/>
    <property type="match status" value="1"/>
</dbReference>
<evidence type="ECO:0000256" key="5">
    <source>
        <dbReference type="SAM" id="Phobius"/>
    </source>
</evidence>
<evidence type="ECO:0000256" key="2">
    <source>
        <dbReference type="ARBA" id="ARBA00022692"/>
    </source>
</evidence>
<dbReference type="EMBL" id="LT629736">
    <property type="protein sequence ID" value="SDT14477.1"/>
    <property type="molecule type" value="Genomic_DNA"/>
</dbReference>
<name>A0A1H1XZ20_9GAMM</name>
<reference evidence="8" key="1">
    <citation type="submission" date="2016-10" db="EMBL/GenBank/DDBJ databases">
        <authorList>
            <person name="Varghese N."/>
            <person name="Submissions S."/>
        </authorList>
    </citation>
    <scope>NUCLEOTIDE SEQUENCE [LARGE SCALE GENOMIC DNA]</scope>
    <source>
        <strain evidence="8">NRRL B-51270</strain>
    </source>
</reference>
<dbReference type="NCBIfam" id="TIGR00815">
    <property type="entry name" value="sulP"/>
    <property type="match status" value="1"/>
</dbReference>
<feature type="transmembrane region" description="Helical" evidence="5">
    <location>
        <begin position="177"/>
        <end position="197"/>
    </location>
</feature>
<dbReference type="InterPro" id="IPR002645">
    <property type="entry name" value="STAS_dom"/>
</dbReference>
<feature type="transmembrane region" description="Helical" evidence="5">
    <location>
        <begin position="139"/>
        <end position="157"/>
    </location>
</feature>
<feature type="transmembrane region" description="Helical" evidence="5">
    <location>
        <begin position="48"/>
        <end position="73"/>
    </location>
</feature>
<dbReference type="Proteomes" id="UP000243207">
    <property type="component" value="Chromosome I"/>
</dbReference>
<accession>A0A1H1XZ20</accession>
<feature type="transmembrane region" description="Helical" evidence="5">
    <location>
        <begin position="369"/>
        <end position="389"/>
    </location>
</feature>
<dbReference type="PANTHER" id="PTHR11814">
    <property type="entry name" value="SULFATE TRANSPORTER"/>
    <property type="match status" value="1"/>
</dbReference>
<evidence type="ECO:0000313" key="8">
    <source>
        <dbReference type="Proteomes" id="UP000243207"/>
    </source>
</evidence>